<dbReference type="RefSeq" id="WP_211958231.1">
    <property type="nucleotide sequence ID" value="NZ_CAJPVI010000080.1"/>
</dbReference>
<dbReference type="Gene3D" id="3.50.50.60">
    <property type="entry name" value="FAD/NAD(P)-binding domain"/>
    <property type="match status" value="1"/>
</dbReference>
<dbReference type="PANTHER" id="PTHR43476:SF4">
    <property type="entry name" value="BLR0106 PROTEIN"/>
    <property type="match status" value="1"/>
</dbReference>
<sequence>MKINIIGGGPAGLYAAYLLKRDRPDAMVHVYEQNDAHTTFGFGVVFSDQALEFLRANDPETLDMVSRGLETWRDIELRIHAQAIRIDGVGFTAIGRLKLLEILRQRAESVGAVLINNRIVTSLDGLDSTDLVIGADGVNSLVRRTHEQAFGTRIDYLDNRFAWFGATRPFDRLTQAFKKLPQGYFNAHYYRYSESMSTFLVEVDASTFERIGFEHMSEEESRRYCQEVFADELAGASLVVNRSMWRRFPKISNARWSFGNRVLVGDALRTAHFSIGSGTRLALEDVQALAQSVADHPNSVPDALASYEAGRRPIVEKITAAANQSADWYDHFPQHMELPAWEFAMDYIGRSGRVDPERLRTMSPEFVDNYDRWQAAAAS</sequence>
<dbReference type="InterPro" id="IPR036188">
    <property type="entry name" value="FAD/NAD-bd_sf"/>
</dbReference>
<dbReference type="InterPro" id="IPR050631">
    <property type="entry name" value="PheA/TfdB_FAD_monoxygenase"/>
</dbReference>
<protein>
    <submittedName>
        <fullName evidence="4">Salicyloyl-CoA 5-hydroxylase</fullName>
        <ecNumber evidence="4">1.14.13.209</ecNumber>
    </submittedName>
</protein>
<gene>
    <name evidence="4" type="primary">sdgC_3</name>
    <name evidence="4" type="ORF">LMG26411_07483</name>
</gene>
<organism evidence="4 5">
    <name type="scientific">Cupriavidus numazuensis</name>
    <dbReference type="NCBI Taxonomy" id="221992"/>
    <lineage>
        <taxon>Bacteria</taxon>
        <taxon>Pseudomonadati</taxon>
        <taxon>Pseudomonadota</taxon>
        <taxon>Betaproteobacteria</taxon>
        <taxon>Burkholderiales</taxon>
        <taxon>Burkholderiaceae</taxon>
        <taxon>Cupriavidus</taxon>
    </lineage>
</organism>
<dbReference type="Gene3D" id="3.30.9.20">
    <property type="match status" value="1"/>
</dbReference>
<evidence type="ECO:0000313" key="5">
    <source>
        <dbReference type="Proteomes" id="UP000672657"/>
    </source>
</evidence>
<keyword evidence="2" id="KW-0520">NAD</keyword>
<keyword evidence="1 4" id="KW-0560">Oxidoreductase</keyword>
<dbReference type="Pfam" id="PF01494">
    <property type="entry name" value="FAD_binding_3"/>
    <property type="match status" value="1"/>
</dbReference>
<name>A0ABN7QAE5_9BURK</name>
<evidence type="ECO:0000256" key="2">
    <source>
        <dbReference type="ARBA" id="ARBA00023027"/>
    </source>
</evidence>
<dbReference type="InterPro" id="IPR002938">
    <property type="entry name" value="FAD-bd"/>
</dbReference>
<dbReference type="SUPFAM" id="SSF51905">
    <property type="entry name" value="FAD/NAD(P)-binding domain"/>
    <property type="match status" value="1"/>
</dbReference>
<keyword evidence="5" id="KW-1185">Reference proteome</keyword>
<dbReference type="EC" id="1.14.13.209" evidence="4"/>
<comment type="caution">
    <text evidence="4">The sequence shown here is derived from an EMBL/GenBank/DDBJ whole genome shotgun (WGS) entry which is preliminary data.</text>
</comment>
<evidence type="ECO:0000313" key="4">
    <source>
        <dbReference type="EMBL" id="CAG2160433.1"/>
    </source>
</evidence>
<evidence type="ECO:0000256" key="1">
    <source>
        <dbReference type="ARBA" id="ARBA00023002"/>
    </source>
</evidence>
<reference evidence="4 5" key="1">
    <citation type="submission" date="2021-03" db="EMBL/GenBank/DDBJ databases">
        <authorList>
            <person name="Peeters C."/>
        </authorList>
    </citation>
    <scope>NUCLEOTIDE SEQUENCE [LARGE SCALE GENOMIC DNA]</scope>
    <source>
        <strain evidence="4 5">LMG 26411</strain>
    </source>
</reference>
<dbReference type="Proteomes" id="UP000672657">
    <property type="component" value="Unassembled WGS sequence"/>
</dbReference>
<dbReference type="EMBL" id="CAJPVI010000080">
    <property type="protein sequence ID" value="CAG2160433.1"/>
    <property type="molecule type" value="Genomic_DNA"/>
</dbReference>
<dbReference type="GO" id="GO:0016491">
    <property type="term" value="F:oxidoreductase activity"/>
    <property type="evidence" value="ECO:0007669"/>
    <property type="project" value="UniProtKB-KW"/>
</dbReference>
<feature type="domain" description="FAD-binding" evidence="3">
    <location>
        <begin position="3"/>
        <end position="321"/>
    </location>
</feature>
<accession>A0ABN7QAE5</accession>
<dbReference type="PANTHER" id="PTHR43476">
    <property type="entry name" value="3-(3-HYDROXY-PHENYL)PROPIONATE/3-HYDROXYCINNAMIC ACID HYDROXYLASE"/>
    <property type="match status" value="1"/>
</dbReference>
<proteinExistence type="predicted"/>
<evidence type="ECO:0000259" key="3">
    <source>
        <dbReference type="Pfam" id="PF01494"/>
    </source>
</evidence>
<dbReference type="PRINTS" id="PR00420">
    <property type="entry name" value="RNGMNOXGNASE"/>
</dbReference>